<gene>
    <name evidence="1" type="ORF">DFP95_101381</name>
</gene>
<keyword evidence="2" id="KW-1185">Reference proteome</keyword>
<protein>
    <recommendedName>
        <fullName evidence="3">Lipoprotein</fullName>
    </recommendedName>
</protein>
<evidence type="ECO:0008006" key="3">
    <source>
        <dbReference type="Google" id="ProtNLM"/>
    </source>
</evidence>
<dbReference type="RefSeq" id="WP_115990851.1">
    <property type="nucleotide sequence ID" value="NZ_QRDY01000001.1"/>
</dbReference>
<organism evidence="1 2">
    <name type="scientific">Cohnella lupini</name>
    <dbReference type="NCBI Taxonomy" id="1294267"/>
    <lineage>
        <taxon>Bacteria</taxon>
        <taxon>Bacillati</taxon>
        <taxon>Bacillota</taxon>
        <taxon>Bacilli</taxon>
        <taxon>Bacillales</taxon>
        <taxon>Paenibacillaceae</taxon>
        <taxon>Cohnella</taxon>
    </lineage>
</organism>
<evidence type="ECO:0000313" key="1">
    <source>
        <dbReference type="EMBL" id="RED65885.1"/>
    </source>
</evidence>
<sequence length="248" mass="27199">MIKHFGIFSVTSGALAILICLQGCMTSSTSLPANEAFALSASALSGSDTYGFAGEVSLFKPGGSIGSKAAYEGEVTLHGNMKMQWINSGLSAASAHSSASRAYRPLQLLESVNDKSNVISYAEKPMQAKPVQIRIQLNEKAASDRVAEGLREEIKLLRSDKELLRGDSVKAEQILAAADERLEKALTTLKANTVCLWTADPKSWFPERMREETSLTYVWEGKTYKEKRISETNFLRKVRNGTMLKVNK</sequence>
<name>A0A3D9IW08_9BACL</name>
<dbReference type="EMBL" id="QRDY01000001">
    <property type="protein sequence ID" value="RED65885.1"/>
    <property type="molecule type" value="Genomic_DNA"/>
</dbReference>
<proteinExistence type="predicted"/>
<dbReference type="AlphaFoldDB" id="A0A3D9IW08"/>
<evidence type="ECO:0000313" key="2">
    <source>
        <dbReference type="Proteomes" id="UP000256869"/>
    </source>
</evidence>
<dbReference type="OrthoDB" id="2679407at2"/>
<reference evidence="1 2" key="1">
    <citation type="submission" date="2018-07" db="EMBL/GenBank/DDBJ databases">
        <title>Genomic Encyclopedia of Type Strains, Phase III (KMG-III): the genomes of soil and plant-associated and newly described type strains.</title>
        <authorList>
            <person name="Whitman W."/>
        </authorList>
    </citation>
    <scope>NUCLEOTIDE SEQUENCE [LARGE SCALE GENOMIC DNA]</scope>
    <source>
        <strain evidence="1 2">CECT 8236</strain>
    </source>
</reference>
<dbReference type="Proteomes" id="UP000256869">
    <property type="component" value="Unassembled WGS sequence"/>
</dbReference>
<accession>A0A3D9IW08</accession>
<comment type="caution">
    <text evidence="1">The sequence shown here is derived from an EMBL/GenBank/DDBJ whole genome shotgun (WGS) entry which is preliminary data.</text>
</comment>